<dbReference type="PANTHER" id="PTHR30337">
    <property type="entry name" value="COMPONENT OF ATP-DEPENDENT DSDNA EXONUCLEASE"/>
    <property type="match status" value="1"/>
</dbReference>
<dbReference type="Proteomes" id="UP000184080">
    <property type="component" value="Unassembled WGS sequence"/>
</dbReference>
<dbReference type="PANTHER" id="PTHR30337:SF7">
    <property type="entry name" value="PHOSPHOESTERASE"/>
    <property type="match status" value="1"/>
</dbReference>
<dbReference type="AlphaFoldDB" id="A0A1M6BCM2"/>
<name>A0A1M6BCM2_9CLOT</name>
<evidence type="ECO:0000256" key="1">
    <source>
        <dbReference type="ARBA" id="ARBA00022801"/>
    </source>
</evidence>
<dbReference type="CDD" id="cd00840">
    <property type="entry name" value="MPP_Mre11_N"/>
    <property type="match status" value="1"/>
</dbReference>
<feature type="domain" description="Calcineurin-like phosphoesterase" evidence="2">
    <location>
        <begin position="4"/>
        <end position="194"/>
    </location>
</feature>
<organism evidence="3 4">
    <name type="scientific">Clostridium amylolyticum</name>
    <dbReference type="NCBI Taxonomy" id="1121298"/>
    <lineage>
        <taxon>Bacteria</taxon>
        <taxon>Bacillati</taxon>
        <taxon>Bacillota</taxon>
        <taxon>Clostridia</taxon>
        <taxon>Eubacteriales</taxon>
        <taxon>Clostridiaceae</taxon>
        <taxon>Clostridium</taxon>
    </lineage>
</organism>
<keyword evidence="4" id="KW-1185">Reference proteome</keyword>
<dbReference type="OrthoDB" id="9773856at2"/>
<evidence type="ECO:0000313" key="4">
    <source>
        <dbReference type="Proteomes" id="UP000184080"/>
    </source>
</evidence>
<evidence type="ECO:0000259" key="2">
    <source>
        <dbReference type="Pfam" id="PF00149"/>
    </source>
</evidence>
<gene>
    <name evidence="3" type="ORF">SAMN05444401_0716</name>
</gene>
<dbReference type="EMBL" id="FQZO01000001">
    <property type="protein sequence ID" value="SHI46482.1"/>
    <property type="molecule type" value="Genomic_DNA"/>
</dbReference>
<dbReference type="InterPro" id="IPR041796">
    <property type="entry name" value="Mre11_N"/>
</dbReference>
<dbReference type="RefSeq" id="WP_073003822.1">
    <property type="nucleotide sequence ID" value="NZ_FQZO01000001.1"/>
</dbReference>
<dbReference type="InterPro" id="IPR050535">
    <property type="entry name" value="DNA_Repair-Maintenance_Comp"/>
</dbReference>
<dbReference type="SUPFAM" id="SSF56300">
    <property type="entry name" value="Metallo-dependent phosphatases"/>
    <property type="match status" value="1"/>
</dbReference>
<dbReference type="InterPro" id="IPR029052">
    <property type="entry name" value="Metallo-depent_PP-like"/>
</dbReference>
<keyword evidence="1" id="KW-0378">Hydrolase</keyword>
<dbReference type="InterPro" id="IPR004843">
    <property type="entry name" value="Calcineurin-like_PHP"/>
</dbReference>
<keyword evidence="3" id="KW-0540">Nuclease</keyword>
<dbReference type="Gene3D" id="3.60.21.10">
    <property type="match status" value="1"/>
</dbReference>
<proteinExistence type="predicted"/>
<sequence length="374" mass="43033">MDKIKILHFADIHFDTPFSDLSVSIAEERKEDLRETFGKIIDKAIESKVDIILAAGDLFDNTTVMKTTLDYMIKKFNEAKDIKIFISPGNHDPYNNKSFYNLVKWPDNVHIFKEEYEAVEIEELNTVVHGIGFSKIHERTSLLKGIKASDKNHINIMVMHGDISSNGNNDYNPFTLQEIGESNMDYLALGHRHSFSGILRERDTHYAYSGNPEGRGFDETSEKGIIMGEVSKGRVNLAFYPIQKRKYYVSEIDITGADNYEYIVDTILNTLREYGENNLFKIILKGEIDEYFLLNKGILHNKLDKIFYYVKLIDNTTIKIDLESISDKFTLKGIYAKKLLQNIKEETDEDYKILYEEALKLGFQALSGGEIKIK</sequence>
<dbReference type="STRING" id="1121298.SAMN05444401_0716"/>
<reference evidence="3 4" key="1">
    <citation type="submission" date="2016-11" db="EMBL/GenBank/DDBJ databases">
        <authorList>
            <person name="Jaros S."/>
            <person name="Januszkiewicz K."/>
            <person name="Wedrychowicz H."/>
        </authorList>
    </citation>
    <scope>NUCLEOTIDE SEQUENCE [LARGE SCALE GENOMIC DNA]</scope>
    <source>
        <strain evidence="3 4">DSM 21864</strain>
    </source>
</reference>
<accession>A0A1M6BCM2</accession>
<dbReference type="Pfam" id="PF00149">
    <property type="entry name" value="Metallophos"/>
    <property type="match status" value="1"/>
</dbReference>
<evidence type="ECO:0000313" key="3">
    <source>
        <dbReference type="EMBL" id="SHI46482.1"/>
    </source>
</evidence>
<dbReference type="GO" id="GO:0004527">
    <property type="term" value="F:exonuclease activity"/>
    <property type="evidence" value="ECO:0007669"/>
    <property type="project" value="UniProtKB-KW"/>
</dbReference>
<keyword evidence="3" id="KW-0269">Exonuclease</keyword>
<protein>
    <submittedName>
        <fullName evidence="3">DNA repair exonuclease SbcCD nuclease subunit</fullName>
    </submittedName>
</protein>